<gene>
    <name evidence="2" type="primary">fabG_1</name>
    <name evidence="2" type="ORF">HT99x_00097</name>
    <name evidence="3" type="ORF">HT99x_011585</name>
</gene>
<dbReference type="InterPro" id="IPR050259">
    <property type="entry name" value="SDR"/>
</dbReference>
<dbReference type="Gene3D" id="3.40.50.720">
    <property type="entry name" value="NAD(P)-binding Rossmann-like Domain"/>
    <property type="match status" value="1"/>
</dbReference>
<accession>A0A0Q9YP19</accession>
<dbReference type="STRING" id="295108.HT99x_00097"/>
<keyword evidence="2" id="KW-0560">Oxidoreductase</keyword>
<evidence type="ECO:0000313" key="4">
    <source>
        <dbReference type="Proteomes" id="UP000051497"/>
    </source>
</evidence>
<comment type="similarity">
    <text evidence="1">Belongs to the short-chain dehydrogenases/reductases (SDR) family.</text>
</comment>
<dbReference type="PRINTS" id="PR00081">
    <property type="entry name" value="GDHRDH"/>
</dbReference>
<dbReference type="Pfam" id="PF13561">
    <property type="entry name" value="adh_short_C2"/>
    <property type="match status" value="1"/>
</dbReference>
<reference evidence="2" key="1">
    <citation type="submission" date="2015-09" db="EMBL/GenBank/DDBJ databases">
        <title>Draft Genome Sequences of Two Novel Amoeba-resistant Intranuclear Bacteria, Candidatus Berkiella cookevillensis and Candidatus Berkiella aquae.</title>
        <authorList>
            <person name="Mehari Y.T."/>
            <person name="Arivett B.A."/>
            <person name="Farone A.L."/>
            <person name="Gunderson J.H."/>
            <person name="Farone M.B."/>
        </authorList>
    </citation>
    <scope>NUCLEOTIDE SEQUENCE [LARGE SCALE GENOMIC DNA]</scope>
    <source>
        <strain evidence="2">HT99</strain>
    </source>
</reference>
<reference evidence="3" key="3">
    <citation type="submission" date="2021-06" db="EMBL/GenBank/DDBJ databases">
        <title>Genomic Description and Analysis of Intracellular Bacteria, Candidatus Berkiella cookevillensis and Candidatus Berkiella aquae.</title>
        <authorList>
            <person name="Kidane D.T."/>
            <person name="Mehari Y.T."/>
            <person name="Rice F.C."/>
            <person name="Arivett B.A."/>
            <person name="Farone A.L."/>
            <person name="Berk S.G."/>
            <person name="Farone M.B."/>
        </authorList>
    </citation>
    <scope>NUCLEOTIDE SEQUENCE</scope>
    <source>
        <strain evidence="3">HT99</strain>
    </source>
</reference>
<organism evidence="2">
    <name type="scientific">Candidatus Berkiella aquae</name>
    <dbReference type="NCBI Taxonomy" id="295108"/>
    <lineage>
        <taxon>Bacteria</taxon>
        <taxon>Pseudomonadati</taxon>
        <taxon>Pseudomonadota</taxon>
        <taxon>Gammaproteobacteria</taxon>
        <taxon>Candidatus Berkiellales</taxon>
        <taxon>Candidatus Berkiellaceae</taxon>
        <taxon>Candidatus Berkiella</taxon>
    </lineage>
</organism>
<keyword evidence="4" id="KW-1185">Reference proteome</keyword>
<dbReference type="FunFam" id="3.40.50.720:FF:000084">
    <property type="entry name" value="Short-chain dehydrogenase reductase"/>
    <property type="match status" value="1"/>
</dbReference>
<dbReference type="GO" id="GO:0004316">
    <property type="term" value="F:3-oxoacyl-[acyl-carrier-protein] reductase (NADPH) activity"/>
    <property type="evidence" value="ECO:0007669"/>
    <property type="project" value="UniProtKB-EC"/>
</dbReference>
<evidence type="ECO:0000313" key="2">
    <source>
        <dbReference type="EMBL" id="KRG22559.1"/>
    </source>
</evidence>
<dbReference type="SUPFAM" id="SSF51735">
    <property type="entry name" value="NAD(P)-binding Rossmann-fold domains"/>
    <property type="match status" value="1"/>
</dbReference>
<dbReference type="RefSeq" id="WP_075064761.1">
    <property type="nucleotide sequence ID" value="NZ_LKAJ02000001.1"/>
</dbReference>
<dbReference type="CDD" id="cd05233">
    <property type="entry name" value="SDR_c"/>
    <property type="match status" value="1"/>
</dbReference>
<comment type="caution">
    <text evidence="2">The sequence shown here is derived from an EMBL/GenBank/DDBJ whole genome shotgun (WGS) entry which is preliminary data.</text>
</comment>
<sequence length="256" mass="27634">MDLGLKNKTVLITGSTKGIGLATARLFLKEGAKVTINGRSQQSLDSALKPLQTEFNKDNVQGIVADVATEAGILKVIKALPQVEILINNAGIFKPEEFPTISRASWLQFFETNVLSGAQLTQHYLPLMIKKNWGRIIFISSESAISIPVEMVHYGMTKTAQLAISRGAAELCRGTNVTVNSVLPGPTLSDGVEIFIKELGVSEETMFKEARPNSIAQRFAQPEEVANLIVYVASERAAMTNGSALRVDGGTAKVVF</sequence>
<dbReference type="EMBL" id="LKAJ02000001">
    <property type="protein sequence ID" value="MCS5712076.1"/>
    <property type="molecule type" value="Genomic_DNA"/>
</dbReference>
<dbReference type="PANTHER" id="PTHR42879">
    <property type="entry name" value="3-OXOACYL-(ACYL-CARRIER-PROTEIN) REDUCTASE"/>
    <property type="match status" value="1"/>
</dbReference>
<dbReference type="InterPro" id="IPR036291">
    <property type="entry name" value="NAD(P)-bd_dom_sf"/>
</dbReference>
<proteinExistence type="inferred from homology"/>
<evidence type="ECO:0000256" key="1">
    <source>
        <dbReference type="ARBA" id="ARBA00006484"/>
    </source>
</evidence>
<dbReference type="AlphaFoldDB" id="A0A0Q9YP19"/>
<dbReference type="InterPro" id="IPR002347">
    <property type="entry name" value="SDR_fam"/>
</dbReference>
<dbReference type="EC" id="1.1.1.100" evidence="2"/>
<name>A0A0Q9YP19_9GAMM</name>
<evidence type="ECO:0000313" key="3">
    <source>
        <dbReference type="EMBL" id="MCS5712076.1"/>
    </source>
</evidence>
<dbReference type="EMBL" id="LKAJ01000001">
    <property type="protein sequence ID" value="KRG22559.1"/>
    <property type="molecule type" value="Genomic_DNA"/>
</dbReference>
<reference evidence="3" key="2">
    <citation type="journal article" date="2016" name="Genome Announc.">
        <title>Draft Genome Sequences of Two Novel Amoeba-Resistant Intranuclear Bacteria, 'Candidatus Berkiella cookevillensis' and 'Candidatus Berkiella aquae'.</title>
        <authorList>
            <person name="Mehari Y.T."/>
            <person name="Arivett B.A."/>
            <person name="Farone A.L."/>
            <person name="Gunderson J.H."/>
            <person name="Farone M.B."/>
        </authorList>
    </citation>
    <scope>NUCLEOTIDE SEQUENCE</scope>
    <source>
        <strain evidence="3">HT99</strain>
    </source>
</reference>
<dbReference type="Proteomes" id="UP000051497">
    <property type="component" value="Unassembled WGS sequence"/>
</dbReference>
<protein>
    <submittedName>
        <fullName evidence="2">3-oxoacyl-[acyl-carrier-protein] reductase FabG</fullName>
        <ecNumber evidence="2">1.1.1.100</ecNumber>
    </submittedName>
    <submittedName>
        <fullName evidence="3">SDR family oxidoreductase</fullName>
    </submittedName>
</protein>
<dbReference type="PANTHER" id="PTHR42879:SF6">
    <property type="entry name" value="NADPH-DEPENDENT REDUCTASE BACG"/>
    <property type="match status" value="1"/>
</dbReference>
<dbReference type="OrthoDB" id="9793325at2"/>